<organism evidence="14 15">
    <name type="scientific">Desmospora activa DSM 45169</name>
    <dbReference type="NCBI Taxonomy" id="1121389"/>
    <lineage>
        <taxon>Bacteria</taxon>
        <taxon>Bacillati</taxon>
        <taxon>Bacillota</taxon>
        <taxon>Bacilli</taxon>
        <taxon>Bacillales</taxon>
        <taxon>Thermoactinomycetaceae</taxon>
        <taxon>Desmospora</taxon>
    </lineage>
</organism>
<evidence type="ECO:0000259" key="12">
    <source>
        <dbReference type="Pfam" id="PF00905"/>
    </source>
</evidence>
<name>A0A2T4ZCT9_9BACL</name>
<evidence type="ECO:0000256" key="2">
    <source>
        <dbReference type="ARBA" id="ARBA00004236"/>
    </source>
</evidence>
<dbReference type="Proteomes" id="UP000241639">
    <property type="component" value="Unassembled WGS sequence"/>
</dbReference>
<keyword evidence="10" id="KW-0961">Cell wall biogenesis/degradation</keyword>
<dbReference type="AlphaFoldDB" id="A0A2T4ZCT9"/>
<dbReference type="InterPro" id="IPR012338">
    <property type="entry name" value="Beta-lactam/transpept-like"/>
</dbReference>
<evidence type="ECO:0000256" key="3">
    <source>
        <dbReference type="ARBA" id="ARBA00007171"/>
    </source>
</evidence>
<comment type="subcellular location">
    <subcellularLocation>
        <location evidence="2">Cell membrane</location>
    </subcellularLocation>
    <subcellularLocation>
        <location evidence="1">Membrane</location>
        <topology evidence="1">Single-pass membrane protein</topology>
    </subcellularLocation>
</comment>
<evidence type="ECO:0000256" key="10">
    <source>
        <dbReference type="ARBA" id="ARBA00023316"/>
    </source>
</evidence>
<evidence type="ECO:0000256" key="4">
    <source>
        <dbReference type="ARBA" id="ARBA00022475"/>
    </source>
</evidence>
<keyword evidence="5 11" id="KW-0812">Transmembrane</keyword>
<reference evidence="14 15" key="1">
    <citation type="submission" date="2018-04" db="EMBL/GenBank/DDBJ databases">
        <title>Genomic Encyclopedia of Archaeal and Bacterial Type Strains, Phase II (KMG-II): from individual species to whole genera.</title>
        <authorList>
            <person name="Goeker M."/>
        </authorList>
    </citation>
    <scope>NUCLEOTIDE SEQUENCE [LARGE SCALE GENOMIC DNA]</scope>
    <source>
        <strain evidence="14 15">DSM 45169</strain>
    </source>
</reference>
<evidence type="ECO:0000256" key="11">
    <source>
        <dbReference type="SAM" id="Phobius"/>
    </source>
</evidence>
<keyword evidence="6" id="KW-0133">Cell shape</keyword>
<dbReference type="GO" id="GO:0005886">
    <property type="term" value="C:plasma membrane"/>
    <property type="evidence" value="ECO:0007669"/>
    <property type="project" value="UniProtKB-SubCell"/>
</dbReference>
<evidence type="ECO:0000256" key="5">
    <source>
        <dbReference type="ARBA" id="ARBA00022692"/>
    </source>
</evidence>
<keyword evidence="7" id="KW-0573">Peptidoglycan synthesis</keyword>
<dbReference type="PANTHER" id="PTHR30627">
    <property type="entry name" value="PEPTIDOGLYCAN D,D-TRANSPEPTIDASE"/>
    <property type="match status" value="1"/>
</dbReference>
<dbReference type="SUPFAM" id="SSF56601">
    <property type="entry name" value="beta-lactamase/transpeptidase-like"/>
    <property type="match status" value="1"/>
</dbReference>
<protein>
    <submittedName>
        <fullName evidence="14">Penicillin-binding protein 2</fullName>
    </submittedName>
</protein>
<evidence type="ECO:0000259" key="13">
    <source>
        <dbReference type="Pfam" id="PF03717"/>
    </source>
</evidence>
<keyword evidence="4" id="KW-1003">Cell membrane</keyword>
<dbReference type="RefSeq" id="WP_170105397.1">
    <property type="nucleotide sequence ID" value="NZ_PZZP01000001.1"/>
</dbReference>
<dbReference type="GO" id="GO:0009252">
    <property type="term" value="P:peptidoglycan biosynthetic process"/>
    <property type="evidence" value="ECO:0007669"/>
    <property type="project" value="UniProtKB-KW"/>
</dbReference>
<keyword evidence="9 11" id="KW-0472">Membrane</keyword>
<dbReference type="Pfam" id="PF03717">
    <property type="entry name" value="PBP_dimer"/>
    <property type="match status" value="1"/>
</dbReference>
<dbReference type="GO" id="GO:0071555">
    <property type="term" value="P:cell wall organization"/>
    <property type="evidence" value="ECO:0007669"/>
    <property type="project" value="UniProtKB-KW"/>
</dbReference>
<dbReference type="Gene3D" id="3.90.1310.10">
    <property type="entry name" value="Penicillin-binding protein 2a (Domain 2)"/>
    <property type="match status" value="1"/>
</dbReference>
<dbReference type="GO" id="GO:0071972">
    <property type="term" value="F:peptidoglycan L,D-transpeptidase activity"/>
    <property type="evidence" value="ECO:0007669"/>
    <property type="project" value="TreeGrafter"/>
</dbReference>
<comment type="similarity">
    <text evidence="3">Belongs to the transpeptidase family.</text>
</comment>
<feature type="domain" description="Penicillin-binding protein dimerisation" evidence="13">
    <location>
        <begin position="63"/>
        <end position="253"/>
    </location>
</feature>
<dbReference type="InterPro" id="IPR005311">
    <property type="entry name" value="PBP_dimer"/>
</dbReference>
<comment type="caution">
    <text evidence="14">The sequence shown here is derived from an EMBL/GenBank/DDBJ whole genome shotgun (WGS) entry which is preliminary data.</text>
</comment>
<keyword evidence="8 11" id="KW-1133">Transmembrane helix</keyword>
<evidence type="ECO:0000313" key="14">
    <source>
        <dbReference type="EMBL" id="PTM59699.1"/>
    </source>
</evidence>
<gene>
    <name evidence="14" type="ORF">C8J48_2329</name>
</gene>
<keyword evidence="15" id="KW-1185">Reference proteome</keyword>
<dbReference type="Pfam" id="PF00905">
    <property type="entry name" value="Transpeptidase"/>
    <property type="match status" value="1"/>
</dbReference>
<accession>A0A2T4ZCT9</accession>
<sequence>MFKSKKPSPATSDEMIFHRFHLLWLIVFLLFVALILRLSWVQLGGGEKYQQLAAENNFKQIPVVAPRGKIFDAGGELVVDNESLFAAMYLETDQSKEEKLETARNVAKALDLSVADVLKSMDVGLDQEGNTVPRKQPPYYPKKIKDRLTEAEVVQLSEHPSDYQGVNVFLEPLRQYRDDTFAVQTLGYVRPFAGAKSSMQKYIQAAEEDNEGGYLDWEQVGMDGVEYSYQDELRGKHGYRLVRVNSSGRVEDVIKEVKPEPGNDLTLTLDETMQLETEAFAEKQLKWLQTEAPGRNRAPDAKNVYAVAMEVKTGKVRTMVSLPDYDPNIWNGPVTAEDYQDLTYTLRNGTIIEAPYDARDADDPEQEYQRHPMSILPPGSTFKPLTTLVGLNEGLISPYTTFRDPGTFYYAPATPPVGNSGGNNYGVLNAKKALAKSANTYYAWMFSRWYRSEGKESIDRFNEYTHQFGLGVPTGIPLKGEQTGTEDYLVIAERNSGLGAMVLASFGQAQRYSTMQLAQFTATLANDGKRMRPQLVEKITAPDGKLIKTIQPEALNETDIDPKHFQTVKEGMTAVTQPGGTASHLFQDLPFSVAAKTGTSEQDIPKRGRVQNSVFIAYAPADDPEIAVAVVVPEGGYGGIAAGPIAEKMITTYYERYMQE</sequence>
<dbReference type="Gene3D" id="3.40.710.10">
    <property type="entry name" value="DD-peptidase/beta-lactamase superfamily"/>
    <property type="match status" value="1"/>
</dbReference>
<dbReference type="PANTHER" id="PTHR30627:SF2">
    <property type="entry name" value="PEPTIDOGLYCAN D,D-TRANSPEPTIDASE MRDA"/>
    <property type="match status" value="1"/>
</dbReference>
<dbReference type="GO" id="GO:0008360">
    <property type="term" value="P:regulation of cell shape"/>
    <property type="evidence" value="ECO:0007669"/>
    <property type="project" value="UniProtKB-KW"/>
</dbReference>
<evidence type="ECO:0000256" key="7">
    <source>
        <dbReference type="ARBA" id="ARBA00022984"/>
    </source>
</evidence>
<evidence type="ECO:0000256" key="8">
    <source>
        <dbReference type="ARBA" id="ARBA00022989"/>
    </source>
</evidence>
<feature type="domain" description="Penicillin-binding protein transpeptidase" evidence="12">
    <location>
        <begin position="305"/>
        <end position="650"/>
    </location>
</feature>
<dbReference type="EMBL" id="PZZP01000001">
    <property type="protein sequence ID" value="PTM59699.1"/>
    <property type="molecule type" value="Genomic_DNA"/>
</dbReference>
<proteinExistence type="inferred from homology"/>
<dbReference type="InterPro" id="IPR001460">
    <property type="entry name" value="PCN-bd_Tpept"/>
</dbReference>
<evidence type="ECO:0000256" key="1">
    <source>
        <dbReference type="ARBA" id="ARBA00004167"/>
    </source>
</evidence>
<dbReference type="InterPro" id="IPR036138">
    <property type="entry name" value="PBP_dimer_sf"/>
</dbReference>
<dbReference type="SUPFAM" id="SSF56519">
    <property type="entry name" value="Penicillin binding protein dimerisation domain"/>
    <property type="match status" value="1"/>
</dbReference>
<feature type="transmembrane region" description="Helical" evidence="11">
    <location>
        <begin position="21"/>
        <end position="40"/>
    </location>
</feature>
<evidence type="ECO:0000313" key="15">
    <source>
        <dbReference type="Proteomes" id="UP000241639"/>
    </source>
</evidence>
<evidence type="ECO:0000256" key="9">
    <source>
        <dbReference type="ARBA" id="ARBA00023136"/>
    </source>
</evidence>
<dbReference type="InterPro" id="IPR050515">
    <property type="entry name" value="Beta-lactam/transpept"/>
</dbReference>
<dbReference type="GO" id="GO:0008658">
    <property type="term" value="F:penicillin binding"/>
    <property type="evidence" value="ECO:0007669"/>
    <property type="project" value="InterPro"/>
</dbReference>
<evidence type="ECO:0000256" key="6">
    <source>
        <dbReference type="ARBA" id="ARBA00022960"/>
    </source>
</evidence>